<feature type="region of interest" description="Disordered" evidence="3">
    <location>
        <begin position="318"/>
        <end position="337"/>
    </location>
</feature>
<evidence type="ECO:0000256" key="3">
    <source>
        <dbReference type="SAM" id="MobiDB-lite"/>
    </source>
</evidence>
<dbReference type="PANTHER" id="PTHR34220:SF9">
    <property type="entry name" value="SIGNAL TRANSDUCTION HISTIDINE KINASE INTERNAL REGION DOMAIN-CONTAINING PROTEIN"/>
    <property type="match status" value="1"/>
</dbReference>
<dbReference type="Pfam" id="PF02518">
    <property type="entry name" value="HATPase_c"/>
    <property type="match status" value="1"/>
</dbReference>
<feature type="transmembrane region" description="Helical" evidence="4">
    <location>
        <begin position="28"/>
        <end position="48"/>
    </location>
</feature>
<dbReference type="InterPro" id="IPR050640">
    <property type="entry name" value="Bact_2-comp_sensor_kinase"/>
</dbReference>
<dbReference type="AlphaFoldDB" id="A0A271J3R3"/>
<dbReference type="InterPro" id="IPR036890">
    <property type="entry name" value="HATPase_C_sf"/>
</dbReference>
<dbReference type="SMART" id="SM00387">
    <property type="entry name" value="HATPase_c"/>
    <property type="match status" value="1"/>
</dbReference>
<feature type="transmembrane region" description="Helical" evidence="4">
    <location>
        <begin position="98"/>
        <end position="123"/>
    </location>
</feature>
<dbReference type="Pfam" id="PF06580">
    <property type="entry name" value="His_kinase"/>
    <property type="match status" value="1"/>
</dbReference>
<keyword evidence="4" id="KW-0472">Membrane</keyword>
<dbReference type="Proteomes" id="UP000216339">
    <property type="component" value="Unassembled WGS sequence"/>
</dbReference>
<keyword evidence="4" id="KW-0812">Transmembrane</keyword>
<keyword evidence="7" id="KW-1185">Reference proteome</keyword>
<dbReference type="InterPro" id="IPR003594">
    <property type="entry name" value="HATPase_dom"/>
</dbReference>
<dbReference type="PANTHER" id="PTHR34220">
    <property type="entry name" value="SENSOR HISTIDINE KINASE YPDA"/>
    <property type="match status" value="1"/>
</dbReference>
<evidence type="ECO:0000256" key="1">
    <source>
        <dbReference type="ARBA" id="ARBA00000085"/>
    </source>
</evidence>
<evidence type="ECO:0000313" key="7">
    <source>
        <dbReference type="Proteomes" id="UP000216339"/>
    </source>
</evidence>
<reference evidence="6 7" key="1">
    <citation type="submission" date="2016-11" db="EMBL/GenBank/DDBJ databases">
        <title>Study of marine rhodopsin-containing bacteria.</title>
        <authorList>
            <person name="Yoshizawa S."/>
            <person name="Kumagai Y."/>
            <person name="Kogure K."/>
        </authorList>
    </citation>
    <scope>NUCLEOTIDE SEQUENCE [LARGE SCALE GENOMIC DNA]</scope>
    <source>
        <strain evidence="6 7">SAORIC-28</strain>
    </source>
</reference>
<dbReference type="PROSITE" id="PS50109">
    <property type="entry name" value="HIS_KIN"/>
    <property type="match status" value="1"/>
</dbReference>
<sequence>MAFPASAPSVSVPRAAPVQPAPWPLARAALAVAALWAVPAVIALGQISIEQTLAGEPIAWHAALWTTLPNWVLWALLTPPVVWLAARVEPGTAPVWQVVGAHIVGAAAALAVHALGNVAAFRLAGLPSDWTWGTFETHYALRFPVNVVAYGLVVAATWALLAAGRARERERREAALEADLALAELRALRMQVRPHFLFNALHAVGATVRMGEPDRAVTMLGQLGDLLRSSFEADGATEVPLARELDVLERYLALEAVRVGDRLAVTWDVEAEARAALVPAWVLQPLVENAVKYGVASHSDPATLTVRAHVEADRVRLGVEDDGPGPSGGTHGTGVGLSNTRARLEALYGDDATLTFRPRAGGGAVAEVTLPHRTP</sequence>
<comment type="caution">
    <text evidence="6">The sequence shown here is derived from an EMBL/GenBank/DDBJ whole genome shotgun (WGS) entry which is preliminary data.</text>
</comment>
<feature type="transmembrane region" description="Helical" evidence="4">
    <location>
        <begin position="143"/>
        <end position="163"/>
    </location>
</feature>
<evidence type="ECO:0000256" key="4">
    <source>
        <dbReference type="SAM" id="Phobius"/>
    </source>
</evidence>
<dbReference type="EC" id="2.7.13.3" evidence="2"/>
<dbReference type="GO" id="GO:0016020">
    <property type="term" value="C:membrane"/>
    <property type="evidence" value="ECO:0007669"/>
    <property type="project" value="InterPro"/>
</dbReference>
<dbReference type="InterPro" id="IPR005467">
    <property type="entry name" value="His_kinase_dom"/>
</dbReference>
<organism evidence="6 7">
    <name type="scientific">Rubrivirga marina</name>
    <dbReference type="NCBI Taxonomy" id="1196024"/>
    <lineage>
        <taxon>Bacteria</taxon>
        <taxon>Pseudomonadati</taxon>
        <taxon>Rhodothermota</taxon>
        <taxon>Rhodothermia</taxon>
        <taxon>Rhodothermales</taxon>
        <taxon>Rubricoccaceae</taxon>
        <taxon>Rubrivirga</taxon>
    </lineage>
</organism>
<dbReference type="EMBL" id="MQWD01000001">
    <property type="protein sequence ID" value="PAP77990.1"/>
    <property type="molecule type" value="Genomic_DNA"/>
</dbReference>
<accession>A0A271J3R3</accession>
<keyword evidence="4" id="KW-1133">Transmembrane helix</keyword>
<dbReference type="InterPro" id="IPR004358">
    <property type="entry name" value="Sig_transdc_His_kin-like_C"/>
</dbReference>
<dbReference type="InterPro" id="IPR010559">
    <property type="entry name" value="Sig_transdc_His_kin_internal"/>
</dbReference>
<proteinExistence type="predicted"/>
<feature type="domain" description="Histidine kinase" evidence="5">
    <location>
        <begin position="282"/>
        <end position="374"/>
    </location>
</feature>
<feature type="transmembrane region" description="Helical" evidence="4">
    <location>
        <begin position="68"/>
        <end position="86"/>
    </location>
</feature>
<feature type="compositionally biased region" description="Gly residues" evidence="3">
    <location>
        <begin position="325"/>
        <end position="335"/>
    </location>
</feature>
<name>A0A271J3R3_9BACT</name>
<dbReference type="Gene3D" id="3.30.565.10">
    <property type="entry name" value="Histidine kinase-like ATPase, C-terminal domain"/>
    <property type="match status" value="1"/>
</dbReference>
<evidence type="ECO:0000259" key="5">
    <source>
        <dbReference type="PROSITE" id="PS50109"/>
    </source>
</evidence>
<comment type="catalytic activity">
    <reaction evidence="1">
        <text>ATP + protein L-histidine = ADP + protein N-phospho-L-histidine.</text>
        <dbReference type="EC" id="2.7.13.3"/>
    </reaction>
</comment>
<protein>
    <recommendedName>
        <fullName evidence="2">histidine kinase</fullName>
        <ecNumber evidence="2">2.7.13.3</ecNumber>
    </recommendedName>
</protein>
<dbReference type="GO" id="GO:0000155">
    <property type="term" value="F:phosphorelay sensor kinase activity"/>
    <property type="evidence" value="ECO:0007669"/>
    <property type="project" value="InterPro"/>
</dbReference>
<gene>
    <name evidence="6" type="ORF">BSZ37_16855</name>
</gene>
<dbReference type="OrthoDB" id="9792992at2"/>
<evidence type="ECO:0000256" key="2">
    <source>
        <dbReference type="ARBA" id="ARBA00012438"/>
    </source>
</evidence>
<dbReference type="SUPFAM" id="SSF55874">
    <property type="entry name" value="ATPase domain of HSP90 chaperone/DNA topoisomerase II/histidine kinase"/>
    <property type="match status" value="1"/>
</dbReference>
<dbReference type="PRINTS" id="PR00344">
    <property type="entry name" value="BCTRLSENSOR"/>
</dbReference>
<evidence type="ECO:0000313" key="6">
    <source>
        <dbReference type="EMBL" id="PAP77990.1"/>
    </source>
</evidence>